<gene>
    <name evidence="2" type="ORF">BN201_0019</name>
</gene>
<proteinExistence type="predicted"/>
<dbReference type="EMBL" id="HE978309">
    <property type="protein sequence ID" value="CEO90622.1"/>
    <property type="molecule type" value="Genomic_DNA"/>
</dbReference>
<keyword evidence="1" id="KW-0472">Membrane</keyword>
<name>A0A0B7MSG8_9CAUD</name>
<feature type="transmembrane region" description="Helical" evidence="1">
    <location>
        <begin position="33"/>
        <end position="51"/>
    </location>
</feature>
<dbReference type="Proteomes" id="UP000203896">
    <property type="component" value="Segment"/>
</dbReference>
<organism evidence="2 3">
    <name type="scientific">Enterobacteria phage GEC-3S</name>
    <dbReference type="NCBI Taxonomy" id="1222338"/>
    <lineage>
        <taxon>Viruses</taxon>
        <taxon>Duplodnaviria</taxon>
        <taxon>Heunggongvirae</taxon>
        <taxon>Uroviricota</taxon>
        <taxon>Caudoviricetes</taxon>
        <taxon>Pantevenvirales</taxon>
        <taxon>Straboviridae</taxon>
        <taxon>Krischvirus</taxon>
        <taxon>Krischvirus gec3s</taxon>
    </lineage>
</organism>
<dbReference type="RefSeq" id="YP_009118702.1">
    <property type="nucleotide sequence ID" value="NC_025425.1"/>
</dbReference>
<sequence>MVSFIVFIIGLVMAISGVVFFGLSGYKTKTEKISETVMYAGIIIMFSSVALK</sequence>
<dbReference type="KEGG" id="vg:23301070"/>
<protein>
    <submittedName>
        <fullName evidence="2">Uncharacterized protein</fullName>
    </submittedName>
</protein>
<keyword evidence="1" id="KW-0812">Transmembrane</keyword>
<evidence type="ECO:0000313" key="2">
    <source>
        <dbReference type="EMBL" id="CEO90622.1"/>
    </source>
</evidence>
<feature type="transmembrane region" description="Helical" evidence="1">
    <location>
        <begin position="6"/>
        <end position="26"/>
    </location>
</feature>
<keyword evidence="3" id="KW-1185">Reference proteome</keyword>
<evidence type="ECO:0000313" key="3">
    <source>
        <dbReference type="Proteomes" id="UP000203896"/>
    </source>
</evidence>
<evidence type="ECO:0000256" key="1">
    <source>
        <dbReference type="SAM" id="Phobius"/>
    </source>
</evidence>
<reference evidence="2 3" key="1">
    <citation type="submission" date="2012-08" db="EMBL/GenBank/DDBJ databases">
        <title>Selection and characterization of a candidate therapeutic bacteriophage that lyses the German Escherichia coli O104:H4 outbreak strain.</title>
        <authorList>
            <person name="Merabishvilli M."/>
            <person name="De Vos D."/>
            <person name="Verbeken G."/>
            <person name="Kropinski A."/>
            <person name="Vandenheuvel D."/>
            <person name="Lavigne R."/>
            <person name="Wattiau P."/>
            <person name="Mast J."/>
            <person name="Ragimbeau C."/>
            <person name="Mossong J."/>
            <person name="Scheres J."/>
            <person name="Chanishvili N."/>
            <person name="Vaneechoutte M."/>
            <person name="Pirnay J.P."/>
        </authorList>
    </citation>
    <scope>NUCLEOTIDE SEQUENCE [LARGE SCALE GENOMIC DNA]</scope>
</reference>
<keyword evidence="1" id="KW-1133">Transmembrane helix</keyword>
<dbReference type="GeneID" id="23301070"/>
<accession>A0A0B7MSG8</accession>